<keyword evidence="3" id="KW-1185">Reference proteome</keyword>
<feature type="region of interest" description="Disordered" evidence="1">
    <location>
        <begin position="122"/>
        <end position="141"/>
    </location>
</feature>
<name>A0A0C9XDA7_9AGAR</name>
<dbReference type="HOGENOM" id="CLU_609824_0_0_1"/>
<dbReference type="AlphaFoldDB" id="A0A0C9XDA7"/>
<dbReference type="Proteomes" id="UP000054477">
    <property type="component" value="Unassembled WGS sequence"/>
</dbReference>
<organism evidence="2 3">
    <name type="scientific">Laccaria amethystina LaAM-08-1</name>
    <dbReference type="NCBI Taxonomy" id="1095629"/>
    <lineage>
        <taxon>Eukaryota</taxon>
        <taxon>Fungi</taxon>
        <taxon>Dikarya</taxon>
        <taxon>Basidiomycota</taxon>
        <taxon>Agaricomycotina</taxon>
        <taxon>Agaricomycetes</taxon>
        <taxon>Agaricomycetidae</taxon>
        <taxon>Agaricales</taxon>
        <taxon>Agaricineae</taxon>
        <taxon>Hydnangiaceae</taxon>
        <taxon>Laccaria</taxon>
    </lineage>
</organism>
<dbReference type="EMBL" id="KN838586">
    <property type="protein sequence ID" value="KIK02861.1"/>
    <property type="molecule type" value="Genomic_DNA"/>
</dbReference>
<reference evidence="2 3" key="1">
    <citation type="submission" date="2014-04" db="EMBL/GenBank/DDBJ databases">
        <authorList>
            <consortium name="DOE Joint Genome Institute"/>
            <person name="Kuo A."/>
            <person name="Kohler A."/>
            <person name="Nagy L.G."/>
            <person name="Floudas D."/>
            <person name="Copeland A."/>
            <person name="Barry K.W."/>
            <person name="Cichocki N."/>
            <person name="Veneault-Fourrey C."/>
            <person name="LaButti K."/>
            <person name="Lindquist E.A."/>
            <person name="Lipzen A."/>
            <person name="Lundell T."/>
            <person name="Morin E."/>
            <person name="Murat C."/>
            <person name="Sun H."/>
            <person name="Tunlid A."/>
            <person name="Henrissat B."/>
            <person name="Grigoriev I.V."/>
            <person name="Hibbett D.S."/>
            <person name="Martin F."/>
            <person name="Nordberg H.P."/>
            <person name="Cantor M.N."/>
            <person name="Hua S.X."/>
        </authorList>
    </citation>
    <scope>NUCLEOTIDE SEQUENCE [LARGE SCALE GENOMIC DNA]</scope>
    <source>
        <strain evidence="2 3">LaAM-08-1</strain>
    </source>
</reference>
<protein>
    <submittedName>
        <fullName evidence="2">Uncharacterized protein</fullName>
    </submittedName>
</protein>
<evidence type="ECO:0000256" key="1">
    <source>
        <dbReference type="SAM" id="MobiDB-lite"/>
    </source>
</evidence>
<proteinExistence type="predicted"/>
<evidence type="ECO:0000313" key="2">
    <source>
        <dbReference type="EMBL" id="KIK02861.1"/>
    </source>
</evidence>
<gene>
    <name evidence="2" type="ORF">K443DRAFT_5758</name>
</gene>
<reference evidence="3" key="2">
    <citation type="submission" date="2015-01" db="EMBL/GenBank/DDBJ databases">
        <title>Evolutionary Origins and Diversification of the Mycorrhizal Mutualists.</title>
        <authorList>
            <consortium name="DOE Joint Genome Institute"/>
            <consortium name="Mycorrhizal Genomics Consortium"/>
            <person name="Kohler A."/>
            <person name="Kuo A."/>
            <person name="Nagy L.G."/>
            <person name="Floudas D."/>
            <person name="Copeland A."/>
            <person name="Barry K.W."/>
            <person name="Cichocki N."/>
            <person name="Veneault-Fourrey C."/>
            <person name="LaButti K."/>
            <person name="Lindquist E.A."/>
            <person name="Lipzen A."/>
            <person name="Lundell T."/>
            <person name="Morin E."/>
            <person name="Murat C."/>
            <person name="Riley R."/>
            <person name="Ohm R."/>
            <person name="Sun H."/>
            <person name="Tunlid A."/>
            <person name="Henrissat B."/>
            <person name="Grigoriev I.V."/>
            <person name="Hibbett D.S."/>
            <person name="Martin F."/>
        </authorList>
    </citation>
    <scope>NUCLEOTIDE SEQUENCE [LARGE SCALE GENOMIC DNA]</scope>
    <source>
        <strain evidence="3">LaAM-08-1</strain>
    </source>
</reference>
<dbReference type="OrthoDB" id="2960366at2759"/>
<evidence type="ECO:0000313" key="3">
    <source>
        <dbReference type="Proteomes" id="UP000054477"/>
    </source>
</evidence>
<accession>A0A0C9XDA7</accession>
<sequence length="449" mass="49182">MIPLTLLLAKNPPKLVNDSFVDLRLAALKGGSCEPLHGFTGDGEKRIKTMTVLDGLMEEEQKVGFFLLKTDAIHQILTVLNGPSSARTKLADSIPSCLLDSYSTGEESLSLLAEILAEESRTESLGYEEGPGNSPPPSPNKDVIEADMQVVNNVELLKLRSGQAETVEARRAVVEGYRVLLAAESADKKVATKSARLPVVLAALVADETLESLMDVNWMLRLLYSEENPTTFVAWTELSTAETIQHFINILNAVPEPFDGPVEEAITEEECANTQADTIDILVELLDKLVPLLVSQAGKLLEPLLVRSTALFDNSTLLRLLNTLAASEIDTASKESLVVSVRQILERPLPPALINMQSWLCNGSTLTDAFYAGSLTEKLLDIFDPKEGEEENENEPDKQQALSLLPTLAHRLEDKSNIAGLQSAFFAHPIALKTTYELLSLRLQILPFW</sequence>